<organism evidence="2 3">
    <name type="scientific">Candidatus Segetimicrobium genomatis</name>
    <dbReference type="NCBI Taxonomy" id="2569760"/>
    <lineage>
        <taxon>Bacteria</taxon>
        <taxon>Bacillati</taxon>
        <taxon>Candidatus Sysuimicrobiota</taxon>
        <taxon>Candidatus Sysuimicrobiia</taxon>
        <taxon>Candidatus Sysuimicrobiales</taxon>
        <taxon>Candidatus Segetimicrobiaceae</taxon>
        <taxon>Candidatus Segetimicrobium</taxon>
    </lineage>
</organism>
<evidence type="ECO:0000313" key="3">
    <source>
        <dbReference type="Proteomes" id="UP000320048"/>
    </source>
</evidence>
<dbReference type="SUPFAM" id="SSF56281">
    <property type="entry name" value="Metallo-hydrolase/oxidoreductase"/>
    <property type="match status" value="1"/>
</dbReference>
<feature type="domain" description="Metallo-beta-lactamase" evidence="1">
    <location>
        <begin position="73"/>
        <end position="243"/>
    </location>
</feature>
<dbReference type="GO" id="GO:0016787">
    <property type="term" value="F:hydrolase activity"/>
    <property type="evidence" value="ECO:0007669"/>
    <property type="project" value="UniProtKB-KW"/>
</dbReference>
<evidence type="ECO:0000259" key="1">
    <source>
        <dbReference type="SMART" id="SM00849"/>
    </source>
</evidence>
<dbReference type="AlphaFoldDB" id="A0A537JEM5"/>
<dbReference type="EMBL" id="VBAO01000146">
    <property type="protein sequence ID" value="TMI82008.1"/>
    <property type="molecule type" value="Genomic_DNA"/>
</dbReference>
<accession>A0A537JEM5</accession>
<dbReference type="SMART" id="SM00849">
    <property type="entry name" value="Lactamase_B"/>
    <property type="match status" value="1"/>
</dbReference>
<dbReference type="PANTHER" id="PTHR36839">
    <property type="entry name" value="METALLO-BETA-LACTAMASE FAMILY PROTEIN (AFU_ORTHOLOGUE AFUA_5G12770)"/>
    <property type="match status" value="1"/>
</dbReference>
<dbReference type="Proteomes" id="UP000320048">
    <property type="component" value="Unassembled WGS sequence"/>
</dbReference>
<dbReference type="PANTHER" id="PTHR36839:SF1">
    <property type="entry name" value="METALLO-BETA-LACTAMASE FAMILY PROTEIN (AFU_ORTHOLOGUE AFUA_5G12770)"/>
    <property type="match status" value="1"/>
</dbReference>
<dbReference type="InterPro" id="IPR036866">
    <property type="entry name" value="RibonucZ/Hydroxyglut_hydro"/>
</dbReference>
<evidence type="ECO:0000313" key="2">
    <source>
        <dbReference type="EMBL" id="TMI82008.1"/>
    </source>
</evidence>
<gene>
    <name evidence="2" type="ORF">E6H04_05640</name>
</gene>
<proteinExistence type="predicted"/>
<comment type="caution">
    <text evidence="2">The sequence shown here is derived from an EMBL/GenBank/DDBJ whole genome shotgun (WGS) entry which is preliminary data.</text>
</comment>
<reference evidence="2 3" key="1">
    <citation type="journal article" date="2019" name="Nat. Microbiol.">
        <title>Mediterranean grassland soil C-N compound turnover is dependent on rainfall and depth, and is mediated by genomically divergent microorganisms.</title>
        <authorList>
            <person name="Diamond S."/>
            <person name="Andeer P.F."/>
            <person name="Li Z."/>
            <person name="Crits-Christoph A."/>
            <person name="Burstein D."/>
            <person name="Anantharaman K."/>
            <person name="Lane K.R."/>
            <person name="Thomas B.C."/>
            <person name="Pan C."/>
            <person name="Northen T.R."/>
            <person name="Banfield J.F."/>
        </authorList>
    </citation>
    <scope>NUCLEOTIDE SEQUENCE [LARGE SCALE GENOMIC DNA]</scope>
    <source>
        <strain evidence="2">NP_7</strain>
    </source>
</reference>
<dbReference type="Gene3D" id="3.60.15.10">
    <property type="entry name" value="Ribonuclease Z/Hydroxyacylglutathione hydrolase-like"/>
    <property type="match status" value="1"/>
</dbReference>
<keyword evidence="2" id="KW-0378">Hydrolase</keyword>
<dbReference type="InterPro" id="IPR001279">
    <property type="entry name" value="Metallo-B-lactamas"/>
</dbReference>
<protein>
    <submittedName>
        <fullName evidence="2">MBL fold metallo-hydrolase</fullName>
    </submittedName>
</protein>
<sequence>MPWYICSTCGVQYAETNRPPDRCAVCEDDRQYVNWDGQSWTTLDDLRRDHRADVRTEEPGLTGLGVEPSFAIGQRALLVQTPAGNVLWDCTSLIDDVAVRAVEALGGISAIAVSHPHFYASMVEWSRTFGGAPIYLHAADRNWVMRPDPAIVFWTAETRLLPGGLTLIHCGGHFEGASALHWPAGAGGRGALLTGDSLQVVFDRRHVSFMYSYPNLIPLSAPAVRRIAGAVEPFLFDRVYGGWFNRGIDSSAKTAIARSAERYVRAIDRGW</sequence>
<name>A0A537JEM5_9BACT</name>